<comment type="caution">
    <text evidence="1">The sequence shown here is derived from an EMBL/GenBank/DDBJ whole genome shotgun (WGS) entry which is preliminary data.</text>
</comment>
<dbReference type="EMBL" id="JANBPW010005244">
    <property type="protein sequence ID" value="KAJ1933045.1"/>
    <property type="molecule type" value="Genomic_DNA"/>
</dbReference>
<sequence>MTSTQPTVNGTANDSDGQTIGAYEVGWMFAQEYYTILNKDPSMLHCFYNAKSMLIHGEEGKMLKQANGLQEISAAIATQGFSNCKIHVSNVDIMSSIKGNIVIQVIGEMSNNGQASRRFTQTFLLAEQVGGFYVHNDILRYLKEDDDVEQEEVESTEEVKETVKEDAPKAEVNGTTEAEATAPVVEEVKKVEETPAAEQTKP</sequence>
<accession>A0ACC1J0S1</accession>
<evidence type="ECO:0000313" key="2">
    <source>
        <dbReference type="Proteomes" id="UP001150603"/>
    </source>
</evidence>
<evidence type="ECO:0000313" key="1">
    <source>
        <dbReference type="EMBL" id="KAJ1933045.1"/>
    </source>
</evidence>
<keyword evidence="2" id="KW-1185">Reference proteome</keyword>
<feature type="non-terminal residue" evidence="1">
    <location>
        <position position="202"/>
    </location>
</feature>
<proteinExistence type="predicted"/>
<name>A0ACC1J0S1_9FUNG</name>
<protein>
    <submittedName>
        <fullName evidence="1">Uncharacterized protein</fullName>
    </submittedName>
</protein>
<dbReference type="Proteomes" id="UP001150603">
    <property type="component" value="Unassembled WGS sequence"/>
</dbReference>
<reference evidence="1" key="1">
    <citation type="submission" date="2022-07" db="EMBL/GenBank/DDBJ databases">
        <title>Phylogenomic reconstructions and comparative analyses of Kickxellomycotina fungi.</title>
        <authorList>
            <person name="Reynolds N.K."/>
            <person name="Stajich J.E."/>
            <person name="Barry K."/>
            <person name="Grigoriev I.V."/>
            <person name="Crous P."/>
            <person name="Smith M.E."/>
        </authorList>
    </citation>
    <scope>NUCLEOTIDE SEQUENCE</scope>
    <source>
        <strain evidence="1">NRRL 5244</strain>
    </source>
</reference>
<gene>
    <name evidence="1" type="ORF">FBU59_006167</name>
</gene>
<organism evidence="1 2">
    <name type="scientific">Linderina macrospora</name>
    <dbReference type="NCBI Taxonomy" id="4868"/>
    <lineage>
        <taxon>Eukaryota</taxon>
        <taxon>Fungi</taxon>
        <taxon>Fungi incertae sedis</taxon>
        <taxon>Zoopagomycota</taxon>
        <taxon>Kickxellomycotina</taxon>
        <taxon>Kickxellomycetes</taxon>
        <taxon>Kickxellales</taxon>
        <taxon>Kickxellaceae</taxon>
        <taxon>Linderina</taxon>
    </lineage>
</organism>